<dbReference type="EMBL" id="PFEE01000021">
    <property type="protein sequence ID" value="PJE63867.1"/>
    <property type="molecule type" value="Genomic_DNA"/>
</dbReference>
<name>A0A2M8KVA4_9BACT</name>
<comment type="caution">
    <text evidence="1">The sequence shown here is derived from an EMBL/GenBank/DDBJ whole genome shotgun (WGS) entry which is preliminary data.</text>
</comment>
<feature type="non-terminal residue" evidence="1">
    <location>
        <position position="1"/>
    </location>
</feature>
<sequence>EDSDIMQFGLDGVESFFMILKNKAAAELDIAQGVPFDLGTVKALGIMTRNEEALILAQKNGYGLVIRKDPSTGNARIKARPDSSVNLKAAYEEIKKQDTKGHWFLHGSGKMLLNASDKGGSTEPTKLTLQNLIRILQDTV</sequence>
<evidence type="ECO:0000313" key="2">
    <source>
        <dbReference type="Proteomes" id="UP000231569"/>
    </source>
</evidence>
<organism evidence="1 2">
    <name type="scientific">Candidatus Roizmanbacteria bacterium CG10_big_fil_rev_8_21_14_0_10_45_7</name>
    <dbReference type="NCBI Taxonomy" id="1974854"/>
    <lineage>
        <taxon>Bacteria</taxon>
        <taxon>Candidatus Roizmaniibacteriota</taxon>
    </lineage>
</organism>
<dbReference type="Proteomes" id="UP000231569">
    <property type="component" value="Unassembled WGS sequence"/>
</dbReference>
<gene>
    <name evidence="1" type="ORF">COU89_00940</name>
</gene>
<proteinExistence type="predicted"/>
<reference evidence="2" key="1">
    <citation type="submission" date="2017-09" db="EMBL/GenBank/DDBJ databases">
        <title>Depth-based differentiation of microbial function through sediment-hosted aquifers and enrichment of novel symbionts in the deep terrestrial subsurface.</title>
        <authorList>
            <person name="Probst A.J."/>
            <person name="Ladd B."/>
            <person name="Jarett J.K."/>
            <person name="Geller-Mcgrath D.E."/>
            <person name="Sieber C.M.K."/>
            <person name="Emerson J.B."/>
            <person name="Anantharaman K."/>
            <person name="Thomas B.C."/>
            <person name="Malmstrom R."/>
            <person name="Stieglmeier M."/>
            <person name="Klingl A."/>
            <person name="Woyke T."/>
            <person name="Ryan C.M."/>
            <person name="Banfield J.F."/>
        </authorList>
    </citation>
    <scope>NUCLEOTIDE SEQUENCE [LARGE SCALE GENOMIC DNA]</scope>
</reference>
<evidence type="ECO:0000313" key="1">
    <source>
        <dbReference type="EMBL" id="PJE63867.1"/>
    </source>
</evidence>
<accession>A0A2M8KVA4</accession>
<protein>
    <submittedName>
        <fullName evidence="1">Uncharacterized protein</fullName>
    </submittedName>
</protein>
<dbReference type="AlphaFoldDB" id="A0A2M8KVA4"/>